<protein>
    <recommendedName>
        <fullName evidence="3">Deoxyribose-phosphate aldolase</fullName>
    </recommendedName>
</protein>
<evidence type="ECO:0000313" key="1">
    <source>
        <dbReference type="EMBL" id="SMG23933.1"/>
    </source>
</evidence>
<reference evidence="2" key="1">
    <citation type="submission" date="2017-04" db="EMBL/GenBank/DDBJ databases">
        <authorList>
            <person name="Varghese N."/>
            <person name="Submissions S."/>
        </authorList>
    </citation>
    <scope>NUCLEOTIDE SEQUENCE [LARGE SCALE GENOMIC DNA]</scope>
    <source>
        <strain evidence="2">DSM 4125</strain>
    </source>
</reference>
<dbReference type="OrthoDB" id="982433at2"/>
<dbReference type="PROSITE" id="PS51257">
    <property type="entry name" value="PROKAR_LIPOPROTEIN"/>
    <property type="match status" value="1"/>
</dbReference>
<dbReference type="InterPro" id="IPR045444">
    <property type="entry name" value="DUF6503"/>
</dbReference>
<evidence type="ECO:0000313" key="2">
    <source>
        <dbReference type="Proteomes" id="UP000193804"/>
    </source>
</evidence>
<dbReference type="RefSeq" id="WP_085516365.1">
    <property type="nucleotide sequence ID" value="NZ_FXAW01000002.1"/>
</dbReference>
<proteinExistence type="predicted"/>
<accession>A0A1X7J9D1</accession>
<sequence length="244" mass="27780">MRNIFGLILITVVTVSCNPSEQSTEKLIQNVIEYHGGDAYDSLNLQFKFRGKLYGLQHLGGKFQYERIFQDSSGRKITDVLDNNGFKRLINGKRVGLSATDSAAYANSVNSVHYFALLPYNLQDEAVQAHNKDDVLINGRPYKSIEVKFQQEGGGADYEDVFMFWFNANTYEMDYFAYSYHTEGGGIRFRESINRETVEGVIFQDYNNFKAEKGTDLSNLPSMFESKELELLSKIDLEFVSKGL</sequence>
<organism evidence="1 2">
    <name type="scientific">Marivirga sericea</name>
    <dbReference type="NCBI Taxonomy" id="1028"/>
    <lineage>
        <taxon>Bacteria</taxon>
        <taxon>Pseudomonadati</taxon>
        <taxon>Bacteroidota</taxon>
        <taxon>Cytophagia</taxon>
        <taxon>Cytophagales</taxon>
        <taxon>Marivirgaceae</taxon>
        <taxon>Marivirga</taxon>
    </lineage>
</organism>
<keyword evidence="2" id="KW-1185">Reference proteome</keyword>
<dbReference type="Proteomes" id="UP000193804">
    <property type="component" value="Unassembled WGS sequence"/>
</dbReference>
<dbReference type="STRING" id="1028.SAMN05661096_01431"/>
<dbReference type="Pfam" id="PF20113">
    <property type="entry name" value="DUF6503"/>
    <property type="match status" value="1"/>
</dbReference>
<gene>
    <name evidence="1" type="ORF">SAMN05661096_01431</name>
</gene>
<name>A0A1X7J9D1_9BACT</name>
<evidence type="ECO:0008006" key="3">
    <source>
        <dbReference type="Google" id="ProtNLM"/>
    </source>
</evidence>
<dbReference type="AlphaFoldDB" id="A0A1X7J9D1"/>
<dbReference type="EMBL" id="FXAW01000002">
    <property type="protein sequence ID" value="SMG23933.1"/>
    <property type="molecule type" value="Genomic_DNA"/>
</dbReference>